<sequence>MNDYELWFNMSNLSYCVKRRLLDEFKNVEEIWYKSIYNNEESDLLNNKIISALKKAWDTNKINLVKDKIKNNLINTVVITDDLYPQSLKVYEDSPYMLFYKGNIQKLNKGYSVAIVGSRSCTSYGVNVTNLISKSLCDNNINIVSGMARGIDSVAHLKCINENSYTCAVLGSGLDVIYPKENSKLYDRILENGCIISQFAPGTKPYSYNFPIRNRIISGLSNLIIVVEGGKKSGSLITAGAALEQGKDVMVIPGNIFSPQSIGTNKLIKDGAYVFTEINDIYDILNIENHKEENIKKVIMSGIERNVYKYIGNEPIHFDDILKLTKVDINKLYETLLKLQLSDEIISLSSNYYVRNNKVI</sequence>
<dbReference type="Proteomes" id="UP001144612">
    <property type="component" value="Unassembled WGS sequence"/>
</dbReference>
<evidence type="ECO:0000256" key="1">
    <source>
        <dbReference type="ARBA" id="ARBA00006525"/>
    </source>
</evidence>
<feature type="domain" description="Smf/DprA SLOG" evidence="2">
    <location>
        <begin position="76"/>
        <end position="284"/>
    </location>
</feature>
<evidence type="ECO:0000313" key="4">
    <source>
        <dbReference type="Proteomes" id="UP001144612"/>
    </source>
</evidence>
<comment type="similarity">
    <text evidence="1">Belongs to the DprA/Smf family.</text>
</comment>
<dbReference type="EMBL" id="JAPQFJ010000005">
    <property type="protein sequence ID" value="MCY6958271.1"/>
    <property type="molecule type" value="Genomic_DNA"/>
</dbReference>
<protein>
    <submittedName>
        <fullName evidence="3">DNA-processing protein DprA</fullName>
    </submittedName>
</protein>
<proteinExistence type="inferred from homology"/>
<organism evidence="3 4">
    <name type="scientific">Clostridium brassicae</name>
    <dbReference type="NCBI Taxonomy" id="2999072"/>
    <lineage>
        <taxon>Bacteria</taxon>
        <taxon>Bacillati</taxon>
        <taxon>Bacillota</taxon>
        <taxon>Clostridia</taxon>
        <taxon>Eubacteriales</taxon>
        <taxon>Clostridiaceae</taxon>
        <taxon>Clostridium</taxon>
    </lineage>
</organism>
<dbReference type="InterPro" id="IPR057666">
    <property type="entry name" value="DrpA_SLOG"/>
</dbReference>
<dbReference type="RefSeq" id="WP_268060685.1">
    <property type="nucleotide sequence ID" value="NZ_JAPQFJ010000005.1"/>
</dbReference>
<dbReference type="SUPFAM" id="SSF102405">
    <property type="entry name" value="MCP/YpsA-like"/>
    <property type="match status" value="1"/>
</dbReference>
<dbReference type="PANTHER" id="PTHR43022:SF1">
    <property type="entry name" value="PROTEIN SMF"/>
    <property type="match status" value="1"/>
</dbReference>
<dbReference type="InterPro" id="IPR036388">
    <property type="entry name" value="WH-like_DNA-bd_sf"/>
</dbReference>
<comment type="caution">
    <text evidence="3">The sequence shown here is derived from an EMBL/GenBank/DDBJ whole genome shotgun (WGS) entry which is preliminary data.</text>
</comment>
<dbReference type="Gene3D" id="3.40.50.450">
    <property type="match status" value="1"/>
</dbReference>
<name>A0ABT4D7J8_9CLOT</name>
<gene>
    <name evidence="3" type="primary">dprA</name>
    <name evidence="3" type="ORF">OW729_06600</name>
</gene>
<dbReference type="Pfam" id="PF02481">
    <property type="entry name" value="DNA_processg_A"/>
    <property type="match status" value="1"/>
</dbReference>
<keyword evidence="4" id="KW-1185">Reference proteome</keyword>
<dbReference type="InterPro" id="IPR003488">
    <property type="entry name" value="DprA"/>
</dbReference>
<dbReference type="Gene3D" id="1.10.10.10">
    <property type="entry name" value="Winged helix-like DNA-binding domain superfamily/Winged helix DNA-binding domain"/>
    <property type="match status" value="1"/>
</dbReference>
<dbReference type="NCBIfam" id="TIGR00732">
    <property type="entry name" value="dprA"/>
    <property type="match status" value="1"/>
</dbReference>
<reference evidence="3" key="1">
    <citation type="submission" date="2022-12" db="EMBL/GenBank/DDBJ databases">
        <title>Clostridium sp. nov., isolated from industrial wastewater.</title>
        <authorList>
            <person name="Jiayan W."/>
        </authorList>
    </citation>
    <scope>NUCLEOTIDE SEQUENCE</scope>
    <source>
        <strain evidence="3">ZC22-4</strain>
    </source>
</reference>
<evidence type="ECO:0000259" key="2">
    <source>
        <dbReference type="Pfam" id="PF02481"/>
    </source>
</evidence>
<dbReference type="PANTHER" id="PTHR43022">
    <property type="entry name" value="PROTEIN SMF"/>
    <property type="match status" value="1"/>
</dbReference>
<evidence type="ECO:0000313" key="3">
    <source>
        <dbReference type="EMBL" id="MCY6958271.1"/>
    </source>
</evidence>
<accession>A0ABT4D7J8</accession>